<evidence type="ECO:0000313" key="1">
    <source>
        <dbReference type="EMBL" id="BDS06470.1"/>
    </source>
</evidence>
<organism evidence="1">
    <name type="scientific">Oceaniferula spumae</name>
    <dbReference type="NCBI Taxonomy" id="2979115"/>
    <lineage>
        <taxon>Bacteria</taxon>
        <taxon>Pseudomonadati</taxon>
        <taxon>Verrucomicrobiota</taxon>
        <taxon>Verrucomicrobiia</taxon>
        <taxon>Verrucomicrobiales</taxon>
        <taxon>Verrucomicrobiaceae</taxon>
        <taxon>Oceaniferula</taxon>
    </lineage>
</organism>
<dbReference type="EMBL" id="AP026866">
    <property type="protein sequence ID" value="BDS06470.1"/>
    <property type="molecule type" value="Genomic_DNA"/>
</dbReference>
<accession>A0AAT9FKG9</accession>
<sequence>MLTPILGENKEKNTSKPCLISGLLIDTCLLTRQVVAYILGSLSEEFLKACGS</sequence>
<reference evidence="1" key="1">
    <citation type="submission" date="2024-07" db="EMBL/GenBank/DDBJ databases">
        <title>Complete genome sequence of Verrucomicrobiaceae bacterium NT6N.</title>
        <authorList>
            <person name="Huang C."/>
            <person name="Takami H."/>
            <person name="Hamasaki K."/>
        </authorList>
    </citation>
    <scope>NUCLEOTIDE SEQUENCE</scope>
    <source>
        <strain evidence="1">NT6N</strain>
    </source>
</reference>
<dbReference type="AlphaFoldDB" id="A0AAT9FKG9"/>
<dbReference type="KEGG" id="osu:NT6N_15100"/>
<protein>
    <submittedName>
        <fullName evidence="1">Uncharacterized protein</fullName>
    </submittedName>
</protein>
<proteinExistence type="predicted"/>
<name>A0AAT9FKG9_9BACT</name>
<gene>
    <name evidence="1" type="ORF">NT6N_15100</name>
</gene>